<evidence type="ECO:0000256" key="1">
    <source>
        <dbReference type="RuleBase" id="RU003822"/>
    </source>
</evidence>
<dbReference type="AlphaFoldDB" id="G4YGZ6"/>
<evidence type="ECO:0000313" key="5">
    <source>
        <dbReference type="Proteomes" id="UP000002640"/>
    </source>
</evidence>
<sequence length="168" mass="19115">MSLLQRRVRVRNRSRCVLLNGMYQQALAASWPSLLLSLVVVYLAIHEPLEQRTESDFSSKYGMMFFFCVQTISTVGYGSLSPRQDSDAANFYVFLLVFSGLFVSTLLTGVTWAKFSIPKASTLLYSDVLLLTFFHSHRAVMFRAANNRKYGVLVEGSFRYIILIEVVM</sequence>
<feature type="transmembrane region" description="Helical" evidence="2">
    <location>
        <begin position="21"/>
        <end position="45"/>
    </location>
</feature>
<dbReference type="GO" id="GO:0005242">
    <property type="term" value="F:inward rectifier potassium channel activity"/>
    <property type="evidence" value="ECO:0007669"/>
    <property type="project" value="InterPro"/>
</dbReference>
<dbReference type="GO" id="GO:0034702">
    <property type="term" value="C:monoatomic ion channel complex"/>
    <property type="evidence" value="ECO:0007669"/>
    <property type="project" value="UniProtKB-KW"/>
</dbReference>
<evidence type="ECO:0000259" key="3">
    <source>
        <dbReference type="Pfam" id="PF07885"/>
    </source>
</evidence>
<dbReference type="InParanoid" id="G4YGZ6"/>
<proteinExistence type="inferred from homology"/>
<protein>
    <recommendedName>
        <fullName evidence="3">Potassium channel domain-containing protein</fullName>
    </recommendedName>
</protein>
<feature type="domain" description="Potassium channel" evidence="3">
    <location>
        <begin position="44"/>
        <end position="109"/>
    </location>
</feature>
<accession>G4YGZ6</accession>
<dbReference type="EMBL" id="JH159151">
    <property type="protein sequence ID" value="EGZ27697.1"/>
    <property type="molecule type" value="Genomic_DNA"/>
</dbReference>
<comment type="subcellular location">
    <subcellularLocation>
        <location evidence="1">Membrane</location>
        <topology evidence="1">Multi-pass membrane protein</topology>
    </subcellularLocation>
</comment>
<dbReference type="RefSeq" id="XP_009514972.1">
    <property type="nucleotide sequence ID" value="XM_009516677.1"/>
</dbReference>
<name>G4YGZ6_PHYSP</name>
<dbReference type="PANTHER" id="PTHR11767:SF102">
    <property type="entry name" value="INWARDLY RECTIFYING POTASSIUM CHANNEL 1, ISOFORM F"/>
    <property type="match status" value="1"/>
</dbReference>
<dbReference type="Proteomes" id="UP000002640">
    <property type="component" value="Unassembled WGS sequence"/>
</dbReference>
<dbReference type="KEGG" id="psoj:PHYSODRAFT_472922"/>
<keyword evidence="1" id="KW-0630">Potassium</keyword>
<dbReference type="PANTHER" id="PTHR11767">
    <property type="entry name" value="INWARD RECTIFIER POTASSIUM CHANNEL"/>
    <property type="match status" value="1"/>
</dbReference>
<feature type="transmembrane region" description="Helical" evidence="2">
    <location>
        <begin position="92"/>
        <end position="117"/>
    </location>
</feature>
<dbReference type="Pfam" id="PF07885">
    <property type="entry name" value="Ion_trans_2"/>
    <property type="match status" value="1"/>
</dbReference>
<reference evidence="4 5" key="1">
    <citation type="journal article" date="2006" name="Science">
        <title>Phytophthora genome sequences uncover evolutionary origins and mechanisms of pathogenesis.</title>
        <authorList>
            <person name="Tyler B.M."/>
            <person name="Tripathy S."/>
            <person name="Zhang X."/>
            <person name="Dehal P."/>
            <person name="Jiang R.H."/>
            <person name="Aerts A."/>
            <person name="Arredondo F.D."/>
            <person name="Baxter L."/>
            <person name="Bensasson D."/>
            <person name="Beynon J.L."/>
            <person name="Chapman J."/>
            <person name="Damasceno C.M."/>
            <person name="Dorrance A.E."/>
            <person name="Dou D."/>
            <person name="Dickerman A.W."/>
            <person name="Dubchak I.L."/>
            <person name="Garbelotto M."/>
            <person name="Gijzen M."/>
            <person name="Gordon S.G."/>
            <person name="Govers F."/>
            <person name="Grunwald N.J."/>
            <person name="Huang W."/>
            <person name="Ivors K.L."/>
            <person name="Jones R.W."/>
            <person name="Kamoun S."/>
            <person name="Krampis K."/>
            <person name="Lamour K.H."/>
            <person name="Lee M.K."/>
            <person name="McDonald W.H."/>
            <person name="Medina M."/>
            <person name="Meijer H.J."/>
            <person name="Nordberg E.K."/>
            <person name="Maclean D.J."/>
            <person name="Ospina-Giraldo M.D."/>
            <person name="Morris P.F."/>
            <person name="Phuntumart V."/>
            <person name="Putnam N.H."/>
            <person name="Rash S."/>
            <person name="Rose J.K."/>
            <person name="Sakihama Y."/>
            <person name="Salamov A.A."/>
            <person name="Savidor A."/>
            <person name="Scheuring C.F."/>
            <person name="Smith B.M."/>
            <person name="Sobral B.W."/>
            <person name="Terry A."/>
            <person name="Torto-Alalibo T.A."/>
            <person name="Win J."/>
            <person name="Xu Z."/>
            <person name="Zhang H."/>
            <person name="Grigoriev I.V."/>
            <person name="Rokhsar D.S."/>
            <person name="Boore J.L."/>
        </authorList>
    </citation>
    <scope>NUCLEOTIDE SEQUENCE [LARGE SCALE GENOMIC DNA]</scope>
    <source>
        <strain evidence="4 5">P6497</strain>
    </source>
</reference>
<dbReference type="Gene3D" id="2.60.40.1400">
    <property type="entry name" value="G protein-activated inward rectifier potassium channel 1"/>
    <property type="match status" value="1"/>
</dbReference>
<dbReference type="InterPro" id="IPR013518">
    <property type="entry name" value="K_chnl_inward-rec_Kir_cyto"/>
</dbReference>
<dbReference type="OMA" id="ACYLAIH"/>
<dbReference type="GO" id="GO:0034765">
    <property type="term" value="P:regulation of monoatomic ion transmembrane transport"/>
    <property type="evidence" value="ECO:0007669"/>
    <property type="project" value="TreeGrafter"/>
</dbReference>
<keyword evidence="5" id="KW-1185">Reference proteome</keyword>
<keyword evidence="1" id="KW-0851">Voltage-gated channel</keyword>
<keyword evidence="2" id="KW-0472">Membrane</keyword>
<keyword evidence="2" id="KW-1133">Transmembrane helix</keyword>
<dbReference type="Gene3D" id="1.10.287.70">
    <property type="match status" value="1"/>
</dbReference>
<organism evidence="4 5">
    <name type="scientific">Phytophthora sojae (strain P6497)</name>
    <name type="common">Soybean stem and root rot agent</name>
    <name type="synonym">Phytophthora megasperma f. sp. glycines</name>
    <dbReference type="NCBI Taxonomy" id="1094619"/>
    <lineage>
        <taxon>Eukaryota</taxon>
        <taxon>Sar</taxon>
        <taxon>Stramenopiles</taxon>
        <taxon>Oomycota</taxon>
        <taxon>Peronosporomycetes</taxon>
        <taxon>Peronosporales</taxon>
        <taxon>Peronosporaceae</taxon>
        <taxon>Phytophthora</taxon>
    </lineage>
</organism>
<evidence type="ECO:0000313" key="4">
    <source>
        <dbReference type="EMBL" id="EGZ27697.1"/>
    </source>
</evidence>
<gene>
    <name evidence="4" type="ORF">PHYSODRAFT_472922</name>
</gene>
<keyword evidence="1" id="KW-0406">Ion transport</keyword>
<feature type="transmembrane region" description="Helical" evidence="2">
    <location>
        <begin position="123"/>
        <end position="140"/>
    </location>
</feature>
<feature type="transmembrane region" description="Helical" evidence="2">
    <location>
        <begin position="61"/>
        <end position="80"/>
    </location>
</feature>
<keyword evidence="1" id="KW-0407">Ion channel</keyword>
<keyword evidence="1" id="KW-0813">Transport</keyword>
<keyword evidence="1" id="KW-0633">Potassium transport</keyword>
<dbReference type="GO" id="GO:1990573">
    <property type="term" value="P:potassium ion import across plasma membrane"/>
    <property type="evidence" value="ECO:0007669"/>
    <property type="project" value="TreeGrafter"/>
</dbReference>
<comment type="similarity">
    <text evidence="1">Belongs to the inward rectifier-type potassium channel (TC 1.A.2.1) family.</text>
</comment>
<dbReference type="InterPro" id="IPR013099">
    <property type="entry name" value="K_chnl_dom"/>
</dbReference>
<keyword evidence="1 2" id="KW-0812">Transmembrane</keyword>
<dbReference type="GO" id="GO:0005886">
    <property type="term" value="C:plasma membrane"/>
    <property type="evidence" value="ECO:0007669"/>
    <property type="project" value="TreeGrafter"/>
</dbReference>
<dbReference type="GeneID" id="20654293"/>
<dbReference type="SUPFAM" id="SSF81324">
    <property type="entry name" value="Voltage-gated potassium channels"/>
    <property type="match status" value="1"/>
</dbReference>
<evidence type="ECO:0000256" key="2">
    <source>
        <dbReference type="SAM" id="Phobius"/>
    </source>
</evidence>
<dbReference type="InterPro" id="IPR016449">
    <property type="entry name" value="K_chnl_inward-rec_Kir"/>
</dbReference>